<dbReference type="EMBL" id="LCJG01000027">
    <property type="protein sequence ID" value="KKT72731.1"/>
    <property type="molecule type" value="Genomic_DNA"/>
</dbReference>
<gene>
    <name evidence="2" type="ORF">UW68_C0027G0017</name>
</gene>
<proteinExistence type="predicted"/>
<accession>A0A0G1JMF5</accession>
<dbReference type="SUPFAM" id="SSF53448">
    <property type="entry name" value="Nucleotide-diphospho-sugar transferases"/>
    <property type="match status" value="1"/>
</dbReference>
<reference evidence="2 3" key="1">
    <citation type="journal article" date="2015" name="Nature">
        <title>rRNA introns, odd ribosomes, and small enigmatic genomes across a large radiation of phyla.</title>
        <authorList>
            <person name="Brown C.T."/>
            <person name="Hug L.A."/>
            <person name="Thomas B.C."/>
            <person name="Sharon I."/>
            <person name="Castelle C.J."/>
            <person name="Singh A."/>
            <person name="Wilkins M.J."/>
            <person name="Williams K.H."/>
            <person name="Banfield J.F."/>
        </authorList>
    </citation>
    <scope>NUCLEOTIDE SEQUENCE [LARGE SCALE GENOMIC DNA]</scope>
</reference>
<dbReference type="Proteomes" id="UP000034835">
    <property type="component" value="Unassembled WGS sequence"/>
</dbReference>
<dbReference type="CDD" id="cd00761">
    <property type="entry name" value="Glyco_tranf_GTA_type"/>
    <property type="match status" value="1"/>
</dbReference>
<evidence type="ECO:0000313" key="2">
    <source>
        <dbReference type="EMBL" id="KKT72731.1"/>
    </source>
</evidence>
<dbReference type="Gene3D" id="3.90.550.10">
    <property type="entry name" value="Spore Coat Polysaccharide Biosynthesis Protein SpsA, Chain A"/>
    <property type="match status" value="1"/>
</dbReference>
<evidence type="ECO:0000259" key="1">
    <source>
        <dbReference type="Pfam" id="PF00535"/>
    </source>
</evidence>
<dbReference type="InterPro" id="IPR029044">
    <property type="entry name" value="Nucleotide-diphossugar_trans"/>
</dbReference>
<dbReference type="STRING" id="1618384.UW68_C0027G0017"/>
<feature type="domain" description="Glycosyltransferase 2-like" evidence="1">
    <location>
        <begin position="20"/>
        <end position="114"/>
    </location>
</feature>
<dbReference type="AlphaFoldDB" id="A0A0G1JMF5"/>
<sequence length="261" mass="29637">MDQCTQQFSRFDKVQIMKLSVIIAVYNSHEAVARQVKYFQAMNLPNDIEFILIDDGSNPPHKIEDYELSNLTLHHTHDKRPWTQGLARNEGVKLAKGDYILCTDIDHILSEEAILDSYRFTGDKMIFPRYFGVLLADGTLSQEPEVLAEYGLDVTRLKTKRGLYASVHGNTYTMKKSTFDMLGGNSIRHCTYGHHAPSRGGEDGDLNHRWNRYAAKLGILPAVGSRIYMFPIGRYHIDGNLNPKGLFHNLSQEQVAQPNKP</sequence>
<comment type="caution">
    <text evidence="2">The sequence shown here is derived from an EMBL/GenBank/DDBJ whole genome shotgun (WGS) entry which is preliminary data.</text>
</comment>
<dbReference type="InterPro" id="IPR001173">
    <property type="entry name" value="Glyco_trans_2-like"/>
</dbReference>
<name>A0A0G1JMF5_9BACT</name>
<dbReference type="Pfam" id="PF00535">
    <property type="entry name" value="Glycos_transf_2"/>
    <property type="match status" value="1"/>
</dbReference>
<evidence type="ECO:0000313" key="3">
    <source>
        <dbReference type="Proteomes" id="UP000034835"/>
    </source>
</evidence>
<organism evidence="2 3">
    <name type="scientific">Candidatus Collierbacteria bacterium GW2011_GWB1_44_6</name>
    <dbReference type="NCBI Taxonomy" id="1618384"/>
    <lineage>
        <taxon>Bacteria</taxon>
        <taxon>Candidatus Collieribacteriota</taxon>
    </lineage>
</organism>
<protein>
    <recommendedName>
        <fullName evidence="1">Glycosyltransferase 2-like domain-containing protein</fullName>
    </recommendedName>
</protein>